<dbReference type="EMBL" id="FNDZ01000011">
    <property type="protein sequence ID" value="SDJ25897.1"/>
    <property type="molecule type" value="Genomic_DNA"/>
</dbReference>
<proteinExistence type="inferred from homology"/>
<dbReference type="Proteomes" id="UP000183255">
    <property type="component" value="Unassembled WGS sequence"/>
</dbReference>
<gene>
    <name evidence="14" type="ORF">SAMN05421804_1119</name>
</gene>
<dbReference type="Pfam" id="PF00742">
    <property type="entry name" value="Homoserine_dh"/>
    <property type="match status" value="1"/>
</dbReference>
<comment type="pathway">
    <text evidence="2">Amino-acid biosynthesis; L-methionine biosynthesis via de novo pathway; L-homoserine from L-aspartate: step 3/3.</text>
</comment>
<evidence type="ECO:0000259" key="12">
    <source>
        <dbReference type="Pfam" id="PF00742"/>
    </source>
</evidence>
<keyword evidence="10" id="KW-0486">Methionine biosynthesis</keyword>
<feature type="domain" description="Homoserine dehydrogenase catalytic" evidence="12">
    <location>
        <begin position="135"/>
        <end position="313"/>
    </location>
</feature>
<evidence type="ECO:0000256" key="7">
    <source>
        <dbReference type="ARBA" id="ARBA00022697"/>
    </source>
</evidence>
<dbReference type="GO" id="GO:0009088">
    <property type="term" value="P:threonine biosynthetic process"/>
    <property type="evidence" value="ECO:0007669"/>
    <property type="project" value="UniProtKB-UniPathway"/>
</dbReference>
<dbReference type="SUPFAM" id="SSF51735">
    <property type="entry name" value="NAD(P)-binding Rossmann-fold domains"/>
    <property type="match status" value="1"/>
</dbReference>
<evidence type="ECO:0000256" key="8">
    <source>
        <dbReference type="ARBA" id="ARBA00023002"/>
    </source>
</evidence>
<evidence type="ECO:0000256" key="3">
    <source>
        <dbReference type="ARBA" id="ARBA00006753"/>
    </source>
</evidence>
<dbReference type="Gene3D" id="3.30.360.10">
    <property type="entry name" value="Dihydrodipicolinate Reductase, domain 2"/>
    <property type="match status" value="1"/>
</dbReference>
<dbReference type="GO" id="GO:0009086">
    <property type="term" value="P:methionine biosynthetic process"/>
    <property type="evidence" value="ECO:0007669"/>
    <property type="project" value="UniProtKB-KW"/>
</dbReference>
<dbReference type="FunFam" id="3.30.360.10:FF:000005">
    <property type="entry name" value="Homoserine dehydrogenase"/>
    <property type="match status" value="1"/>
</dbReference>
<dbReference type="RefSeq" id="WP_051651732.1">
    <property type="nucleotide sequence ID" value="NZ_FNDZ01000011.1"/>
</dbReference>
<evidence type="ECO:0000313" key="15">
    <source>
        <dbReference type="Proteomes" id="UP000183255"/>
    </source>
</evidence>
<dbReference type="PANTHER" id="PTHR43331">
    <property type="entry name" value="HOMOSERINE DEHYDROGENASE"/>
    <property type="match status" value="1"/>
</dbReference>
<dbReference type="UniPathway" id="UPA00051">
    <property type="reaction ID" value="UER00465"/>
</dbReference>
<comment type="catalytic activity">
    <reaction evidence="11">
        <text>L-homoserine + NADP(+) = L-aspartate 4-semialdehyde + NADPH + H(+)</text>
        <dbReference type="Rhea" id="RHEA:15761"/>
        <dbReference type="ChEBI" id="CHEBI:15378"/>
        <dbReference type="ChEBI" id="CHEBI:57476"/>
        <dbReference type="ChEBI" id="CHEBI:57783"/>
        <dbReference type="ChEBI" id="CHEBI:58349"/>
        <dbReference type="ChEBI" id="CHEBI:537519"/>
        <dbReference type="EC" id="1.1.1.3"/>
    </reaction>
    <physiologicalReaction direction="right-to-left" evidence="11">
        <dbReference type="Rhea" id="RHEA:15763"/>
    </physiologicalReaction>
</comment>
<dbReference type="EC" id="1.1.1.3" evidence="4"/>
<dbReference type="NCBIfam" id="NF004976">
    <property type="entry name" value="PRK06349.1"/>
    <property type="match status" value="1"/>
</dbReference>
<dbReference type="SUPFAM" id="SSF55347">
    <property type="entry name" value="Glyceraldehyde-3-phosphate dehydrogenase-like, C-terminal domain"/>
    <property type="match status" value="1"/>
</dbReference>
<keyword evidence="7" id="KW-0791">Threonine biosynthesis</keyword>
<evidence type="ECO:0000313" key="14">
    <source>
        <dbReference type="EMBL" id="SDJ25897.1"/>
    </source>
</evidence>
<evidence type="ECO:0000256" key="2">
    <source>
        <dbReference type="ARBA" id="ARBA00005062"/>
    </source>
</evidence>
<dbReference type="UniPathway" id="UPA00050">
    <property type="reaction ID" value="UER00063"/>
</dbReference>
<dbReference type="Gene3D" id="3.30.70.260">
    <property type="match status" value="1"/>
</dbReference>
<evidence type="ECO:0000256" key="10">
    <source>
        <dbReference type="ARBA" id="ARBA00023167"/>
    </source>
</evidence>
<dbReference type="GO" id="GO:0050661">
    <property type="term" value="F:NADP binding"/>
    <property type="evidence" value="ECO:0007669"/>
    <property type="project" value="InterPro"/>
</dbReference>
<accession>A0A1G8S9P1</accession>
<evidence type="ECO:0000259" key="13">
    <source>
        <dbReference type="Pfam" id="PF03447"/>
    </source>
</evidence>
<evidence type="ECO:0000256" key="4">
    <source>
        <dbReference type="ARBA" id="ARBA00013213"/>
    </source>
</evidence>
<organism evidence="14 15">
    <name type="scientific">Proteiniclasticum ruminis</name>
    <dbReference type="NCBI Taxonomy" id="398199"/>
    <lineage>
        <taxon>Bacteria</taxon>
        <taxon>Bacillati</taxon>
        <taxon>Bacillota</taxon>
        <taxon>Clostridia</taxon>
        <taxon>Eubacteriales</taxon>
        <taxon>Clostridiaceae</taxon>
        <taxon>Proteiniclasticum</taxon>
    </lineage>
</organism>
<dbReference type="Pfam" id="PF03447">
    <property type="entry name" value="NAD_binding_3"/>
    <property type="match status" value="1"/>
</dbReference>
<dbReference type="InterPro" id="IPR036291">
    <property type="entry name" value="NAD(P)-bd_dom_sf"/>
</dbReference>
<dbReference type="GO" id="GO:0004412">
    <property type="term" value="F:homoserine dehydrogenase activity"/>
    <property type="evidence" value="ECO:0007669"/>
    <property type="project" value="UniProtKB-EC"/>
</dbReference>
<evidence type="ECO:0000256" key="1">
    <source>
        <dbReference type="ARBA" id="ARBA00005056"/>
    </source>
</evidence>
<keyword evidence="8" id="KW-0560">Oxidoreductase</keyword>
<name>A0A1G8S9P1_9CLOT</name>
<comment type="similarity">
    <text evidence="3">Belongs to the homoserine dehydrogenase family.</text>
</comment>
<reference evidence="14 15" key="1">
    <citation type="submission" date="2016-10" db="EMBL/GenBank/DDBJ databases">
        <authorList>
            <person name="de Groot N.N."/>
        </authorList>
    </citation>
    <scope>NUCLEOTIDE SEQUENCE [LARGE SCALE GENOMIC DNA]</scope>
    <source>
        <strain evidence="14 15">CGMCC 1.5058</strain>
    </source>
</reference>
<protein>
    <recommendedName>
        <fullName evidence="5">Homoserine dehydrogenase</fullName>
        <ecNumber evidence="4">1.1.1.3</ecNumber>
    </recommendedName>
</protein>
<dbReference type="Gene3D" id="3.40.50.720">
    <property type="entry name" value="NAD(P)-binding Rossmann-like Domain"/>
    <property type="match status" value="1"/>
</dbReference>
<dbReference type="InterPro" id="IPR005106">
    <property type="entry name" value="Asp/hSer_DH_NAD-bd"/>
</dbReference>
<evidence type="ECO:0000256" key="5">
    <source>
        <dbReference type="ARBA" id="ARBA00013376"/>
    </source>
</evidence>
<comment type="pathway">
    <text evidence="1">Amino-acid biosynthesis; L-threonine biosynthesis; L-threonine from L-aspartate: step 3/5.</text>
</comment>
<evidence type="ECO:0000256" key="6">
    <source>
        <dbReference type="ARBA" id="ARBA00022605"/>
    </source>
</evidence>
<keyword evidence="6" id="KW-0028">Amino-acid biosynthesis</keyword>
<dbReference type="PANTHER" id="PTHR43331:SF1">
    <property type="entry name" value="HOMOSERINE DEHYDROGENASE"/>
    <property type="match status" value="1"/>
</dbReference>
<evidence type="ECO:0000256" key="11">
    <source>
        <dbReference type="ARBA" id="ARBA00048841"/>
    </source>
</evidence>
<feature type="domain" description="Aspartate/homoserine dehydrogenase NAD-binding" evidence="13">
    <location>
        <begin position="8"/>
        <end position="127"/>
    </location>
</feature>
<dbReference type="AlphaFoldDB" id="A0A1G8S9P1"/>
<sequence length="401" mass="44022">MIGIGLLGFGTVGQGVYRILKEREKELEALLQEPMEIRKILVRDVHKKRDTEVPKSLLTEDPSEILSDESIGILVEVTGDLSLSYDLTLEAFQRGMHVVTANKAMVSRHFEEISKKAEECSVSFLYEASVAGGVPILKALKDQTRIGQVNCIEGILNGTCNYILTQMAEESLTYGEALKKAQEMGCAEADPKEDVEGADTRRKLRILSTLSFGGAVAEQDILCQGISAITDLDISLLRSLGREVKLLGRAEEKEGDVSAWVFPTAVEKTSAFYGVKGADNRVQIGSRYGGVLGFQGPGAGMYPTANSVLLDVLDCVLKTQRIESPLGKRVLSLKNEHLEGVFYVRMQKESSEFTDVQELSDQVLLTNEHQLAFLTKKVSLKVLKKQLPKDPEHPPVLIALA</sequence>
<evidence type="ECO:0000256" key="9">
    <source>
        <dbReference type="ARBA" id="ARBA00023053"/>
    </source>
</evidence>
<dbReference type="InterPro" id="IPR001342">
    <property type="entry name" value="HDH_cat"/>
</dbReference>
<keyword evidence="9" id="KW-0915">Sodium</keyword>